<accession>A0A2G8RT54</accession>
<feature type="transmembrane region" description="Helical" evidence="2">
    <location>
        <begin position="21"/>
        <end position="42"/>
    </location>
</feature>
<keyword evidence="2" id="KW-0812">Transmembrane</keyword>
<name>A0A2G8RT54_9APHY</name>
<keyword evidence="2" id="KW-0472">Membrane</keyword>
<protein>
    <submittedName>
        <fullName evidence="3">Uncharacterized protein</fullName>
    </submittedName>
</protein>
<comment type="caution">
    <text evidence="3">The sequence shown here is derived from an EMBL/GenBank/DDBJ whole genome shotgun (WGS) entry which is preliminary data.</text>
</comment>
<feature type="transmembrane region" description="Helical" evidence="2">
    <location>
        <begin position="54"/>
        <end position="75"/>
    </location>
</feature>
<evidence type="ECO:0000256" key="2">
    <source>
        <dbReference type="SAM" id="Phobius"/>
    </source>
</evidence>
<sequence length="152" mass="16514">MHKDRGFGYAEDSRRTLAGVLLWDGFVYFITIAIVDAMHMIITLLSINQLLTGSISDITVFSFPLSAIIISRFMLHLQGANSRTTGMASDSQEPTASNIGSLMFERAFGSLGASISPDNFFATEEDDACDEMEMEESNATEGGGRNPQSDVT</sequence>
<gene>
    <name evidence="3" type="ORF">GSI_12581</name>
</gene>
<evidence type="ECO:0000313" key="3">
    <source>
        <dbReference type="EMBL" id="PIL24695.1"/>
    </source>
</evidence>
<reference evidence="3 4" key="1">
    <citation type="journal article" date="2015" name="Sci. Rep.">
        <title>Chromosome-level genome map provides insights into diverse defense mechanisms in the medicinal fungus Ganoderma sinense.</title>
        <authorList>
            <person name="Zhu Y."/>
            <person name="Xu J."/>
            <person name="Sun C."/>
            <person name="Zhou S."/>
            <person name="Xu H."/>
            <person name="Nelson D.R."/>
            <person name="Qian J."/>
            <person name="Song J."/>
            <person name="Luo H."/>
            <person name="Xiang L."/>
            <person name="Li Y."/>
            <person name="Xu Z."/>
            <person name="Ji A."/>
            <person name="Wang L."/>
            <person name="Lu S."/>
            <person name="Hayward A."/>
            <person name="Sun W."/>
            <person name="Li X."/>
            <person name="Schwartz D.C."/>
            <person name="Wang Y."/>
            <person name="Chen S."/>
        </authorList>
    </citation>
    <scope>NUCLEOTIDE SEQUENCE [LARGE SCALE GENOMIC DNA]</scope>
    <source>
        <strain evidence="3 4">ZZ0214-1</strain>
    </source>
</reference>
<proteinExistence type="predicted"/>
<feature type="compositionally biased region" description="Acidic residues" evidence="1">
    <location>
        <begin position="124"/>
        <end position="138"/>
    </location>
</feature>
<dbReference type="Proteomes" id="UP000230002">
    <property type="component" value="Unassembled WGS sequence"/>
</dbReference>
<keyword evidence="2" id="KW-1133">Transmembrane helix</keyword>
<keyword evidence="4" id="KW-1185">Reference proteome</keyword>
<dbReference type="OrthoDB" id="2756573at2759"/>
<feature type="region of interest" description="Disordered" evidence="1">
    <location>
        <begin position="124"/>
        <end position="152"/>
    </location>
</feature>
<evidence type="ECO:0000256" key="1">
    <source>
        <dbReference type="SAM" id="MobiDB-lite"/>
    </source>
</evidence>
<organism evidence="3 4">
    <name type="scientific">Ganoderma sinense ZZ0214-1</name>
    <dbReference type="NCBI Taxonomy" id="1077348"/>
    <lineage>
        <taxon>Eukaryota</taxon>
        <taxon>Fungi</taxon>
        <taxon>Dikarya</taxon>
        <taxon>Basidiomycota</taxon>
        <taxon>Agaricomycotina</taxon>
        <taxon>Agaricomycetes</taxon>
        <taxon>Polyporales</taxon>
        <taxon>Polyporaceae</taxon>
        <taxon>Ganoderma</taxon>
    </lineage>
</organism>
<dbReference type="AlphaFoldDB" id="A0A2G8RT54"/>
<evidence type="ECO:0000313" key="4">
    <source>
        <dbReference type="Proteomes" id="UP000230002"/>
    </source>
</evidence>
<dbReference type="EMBL" id="AYKW01000056">
    <property type="protein sequence ID" value="PIL24695.1"/>
    <property type="molecule type" value="Genomic_DNA"/>
</dbReference>